<name>A0A2W1BVU8_HELAM</name>
<evidence type="ECO:0000313" key="1">
    <source>
        <dbReference type="EMBL" id="PZC75883.1"/>
    </source>
</evidence>
<keyword evidence="2" id="KW-1185">Reference proteome</keyword>
<protein>
    <submittedName>
        <fullName evidence="1">Uncharacterized protein</fullName>
    </submittedName>
</protein>
<evidence type="ECO:0000313" key="2">
    <source>
        <dbReference type="Proteomes" id="UP000249218"/>
    </source>
</evidence>
<dbReference type="Proteomes" id="UP000249218">
    <property type="component" value="Unassembled WGS sequence"/>
</dbReference>
<gene>
    <name evidence="1" type="primary">HaOG205335</name>
    <name evidence="1" type="ORF">B5X24_HaOG205335</name>
</gene>
<reference evidence="1 2" key="1">
    <citation type="journal article" date="2017" name="BMC Biol.">
        <title>Genomic innovations, transcriptional plasticity and gene loss underlying the evolution and divergence of two highly polyphagous and invasive Helicoverpa pest species.</title>
        <authorList>
            <person name="Pearce S.L."/>
            <person name="Clarke D.F."/>
            <person name="East P.D."/>
            <person name="Elfekih S."/>
            <person name="Gordon K.H."/>
            <person name="Jermiin L.S."/>
            <person name="McGaughran A."/>
            <person name="Oakeshott J.G."/>
            <person name="Papanikolaou A."/>
            <person name="Perera O.P."/>
            <person name="Rane R.V."/>
            <person name="Richards S."/>
            <person name="Tay W.T."/>
            <person name="Walsh T.K."/>
            <person name="Anderson A."/>
            <person name="Anderson C.J."/>
            <person name="Asgari S."/>
            <person name="Board P.G."/>
            <person name="Bretschneider A."/>
            <person name="Campbell P.M."/>
            <person name="Chertemps T."/>
            <person name="Christeller J.T."/>
            <person name="Coppin C.W."/>
            <person name="Downes S.J."/>
            <person name="Duan G."/>
            <person name="Farnsworth C.A."/>
            <person name="Good R.T."/>
            <person name="Han L.B."/>
            <person name="Han Y.C."/>
            <person name="Hatje K."/>
            <person name="Horne I."/>
            <person name="Huang Y.P."/>
            <person name="Hughes D.S."/>
            <person name="Jacquin-Joly E."/>
            <person name="James W."/>
            <person name="Jhangiani S."/>
            <person name="Kollmar M."/>
            <person name="Kuwar S.S."/>
            <person name="Li S."/>
            <person name="Liu N.Y."/>
            <person name="Maibeche M.T."/>
            <person name="Miller J.R."/>
            <person name="Montagne N."/>
            <person name="Perry T."/>
            <person name="Qu J."/>
            <person name="Song S.V."/>
            <person name="Sutton G.G."/>
            <person name="Vogel H."/>
            <person name="Walenz B.P."/>
            <person name="Xu W."/>
            <person name="Zhang H.J."/>
            <person name="Zou Z."/>
            <person name="Batterham P."/>
            <person name="Edwards O.R."/>
            <person name="Feyereisen R."/>
            <person name="Gibbs R.A."/>
            <person name="Heckel D.G."/>
            <person name="McGrath A."/>
            <person name="Robin C."/>
            <person name="Scherer S.E."/>
            <person name="Worley K.C."/>
            <person name="Wu Y.D."/>
        </authorList>
    </citation>
    <scope>NUCLEOTIDE SEQUENCE [LARGE SCALE GENOMIC DNA]</scope>
    <source>
        <strain evidence="1">Harm_GR_Male_#8</strain>
        <tissue evidence="1">Whole organism</tissue>
    </source>
</reference>
<sequence>MCTLKPRLPLKKHAWGHTGMSSRHPVIPKIDLHFLPHHCRRASVSFIYLHLNTTINNYKKHK</sequence>
<dbReference type="EMBL" id="KZ149977">
    <property type="protein sequence ID" value="PZC75883.1"/>
    <property type="molecule type" value="Genomic_DNA"/>
</dbReference>
<organism evidence="1 2">
    <name type="scientific">Helicoverpa armigera</name>
    <name type="common">Cotton bollworm</name>
    <name type="synonym">Heliothis armigera</name>
    <dbReference type="NCBI Taxonomy" id="29058"/>
    <lineage>
        <taxon>Eukaryota</taxon>
        <taxon>Metazoa</taxon>
        <taxon>Ecdysozoa</taxon>
        <taxon>Arthropoda</taxon>
        <taxon>Hexapoda</taxon>
        <taxon>Insecta</taxon>
        <taxon>Pterygota</taxon>
        <taxon>Neoptera</taxon>
        <taxon>Endopterygota</taxon>
        <taxon>Lepidoptera</taxon>
        <taxon>Glossata</taxon>
        <taxon>Ditrysia</taxon>
        <taxon>Noctuoidea</taxon>
        <taxon>Noctuidae</taxon>
        <taxon>Heliothinae</taxon>
        <taxon>Helicoverpa</taxon>
    </lineage>
</organism>
<accession>A0A2W1BVU8</accession>
<proteinExistence type="predicted"/>
<dbReference type="AlphaFoldDB" id="A0A2W1BVU8"/>